<organism evidence="1 2">
    <name type="scientific">Cenarchaeum symbiosum (strain A)</name>
    <dbReference type="NCBI Taxonomy" id="414004"/>
    <lineage>
        <taxon>Archaea</taxon>
        <taxon>Nitrososphaerota</taxon>
        <taxon>Candidatus Cenarchaeales</taxon>
        <taxon>Candidatus Cenarchaeaceae</taxon>
        <taxon>Candidatus Cenarchaeum</taxon>
    </lineage>
</organism>
<dbReference type="EMBL" id="DP000238">
    <property type="protein sequence ID" value="ABK77738.1"/>
    <property type="molecule type" value="Genomic_DNA"/>
</dbReference>
<keyword evidence="2" id="KW-1185">Reference proteome</keyword>
<dbReference type="PATRIC" id="fig|414004.10.peg.1010"/>
<dbReference type="AlphaFoldDB" id="A0RWM1"/>
<dbReference type="HOGENOM" id="CLU_1405924_0_0_2"/>
<name>A0RWM1_CENSY</name>
<reference evidence="1 2" key="1">
    <citation type="journal article" date="2006" name="Proc. Natl. Acad. Sci. U.S.A.">
        <title>Genomic analysis of the uncultivated marine crenarchaeote Cenarchaeum symbiosum.</title>
        <authorList>
            <person name="Hallam S.J."/>
            <person name="Konstantinidis K.T."/>
            <person name="Putnam N."/>
            <person name="Schleper C."/>
            <person name="Watanabe Y."/>
            <person name="Sugahara J."/>
            <person name="Preston C."/>
            <person name="de la Torre J."/>
            <person name="Richardson P.M."/>
            <person name="DeLong E.F."/>
        </authorList>
    </citation>
    <scope>NUCLEOTIDE SEQUENCE [LARGE SCALE GENOMIC DNA]</scope>
    <source>
        <strain evidence="2">A</strain>
    </source>
</reference>
<dbReference type="EnsemblBacteria" id="ABK77738">
    <property type="protein sequence ID" value="ABK77738"/>
    <property type="gene ID" value="CENSYa_1109"/>
</dbReference>
<dbReference type="KEGG" id="csy:CENSYa_1109"/>
<dbReference type="Proteomes" id="UP000000758">
    <property type="component" value="Chromosome"/>
</dbReference>
<sequence length="169" mass="19735">MNVVPLFTERREALDLWNVTVRPWVDHTIRIRFVESGEKYWFIMAAESSNPDTNRSFYKVLSRSENQQRFRDGHEGEAYLRFGAYSKKYYADVKGDAICNCKHEKEDHAEEDHGCLYESCSCEKFESFQVNLLKKKKTVTDILFLDEGGVKDDPLAWNCLNANRYGRTG</sequence>
<evidence type="ECO:0000313" key="2">
    <source>
        <dbReference type="Proteomes" id="UP000000758"/>
    </source>
</evidence>
<gene>
    <name evidence="1" type="ordered locus">CENSYa_1109</name>
</gene>
<proteinExistence type="predicted"/>
<evidence type="ECO:0000313" key="1">
    <source>
        <dbReference type="EMBL" id="ABK77738.1"/>
    </source>
</evidence>
<protein>
    <submittedName>
        <fullName evidence="1">Uncharacterized protein</fullName>
    </submittedName>
</protein>
<accession>A0RWM1</accession>